<keyword evidence="2" id="KW-1185">Reference proteome</keyword>
<evidence type="ECO:0000313" key="2">
    <source>
        <dbReference type="Proteomes" id="UP000265663"/>
    </source>
</evidence>
<evidence type="ECO:0000313" key="1">
    <source>
        <dbReference type="EMBL" id="RMZ67860.1"/>
    </source>
</evidence>
<sequence>MLRWNDGDDALVSAIGARAQAWGTVRDHLIRFSSSSHSAHFIRASAALHHHNLYHVPCTNACLHNPRHAVQSHTCSSGPLLRQILPVGLRNGQQLRNFQRYRSFATEAGTRLSEQFPHHIDIFVCRRVLSSGR</sequence>
<dbReference type="Proteomes" id="UP000265663">
    <property type="component" value="Unassembled WGS sequence"/>
</dbReference>
<protein>
    <submittedName>
        <fullName evidence="1">Uncharacterized protein</fullName>
    </submittedName>
</protein>
<dbReference type="EMBL" id="KE747814">
    <property type="protein sequence ID" value="RMZ67860.1"/>
    <property type="molecule type" value="Genomic_DNA"/>
</dbReference>
<gene>
    <name evidence="1" type="ORF">GMOD_00003908</name>
</gene>
<dbReference type="AlphaFoldDB" id="A0A3M7M0D6"/>
<name>A0A3M7M0D6_9PLEO</name>
<proteinExistence type="predicted"/>
<organism evidence="1 2">
    <name type="scientific">Pyrenophora seminiperda CCB06</name>
    <dbReference type="NCBI Taxonomy" id="1302712"/>
    <lineage>
        <taxon>Eukaryota</taxon>
        <taxon>Fungi</taxon>
        <taxon>Dikarya</taxon>
        <taxon>Ascomycota</taxon>
        <taxon>Pezizomycotina</taxon>
        <taxon>Dothideomycetes</taxon>
        <taxon>Pleosporomycetidae</taxon>
        <taxon>Pleosporales</taxon>
        <taxon>Pleosporineae</taxon>
        <taxon>Pleosporaceae</taxon>
        <taxon>Pyrenophora</taxon>
    </lineage>
</organism>
<reference evidence="1 2" key="1">
    <citation type="journal article" date="2014" name="PLoS ONE">
        <title>De novo Genome Assembly of the Fungal Plant Pathogen Pyrenophora semeniperda.</title>
        <authorList>
            <person name="Soliai M.M."/>
            <person name="Meyer S.E."/>
            <person name="Udall J.A."/>
            <person name="Elzinga D.E."/>
            <person name="Hermansen R.A."/>
            <person name="Bodily P.M."/>
            <person name="Hart A.A."/>
            <person name="Coleman C.E."/>
        </authorList>
    </citation>
    <scope>NUCLEOTIDE SEQUENCE [LARGE SCALE GENOMIC DNA]</scope>
    <source>
        <strain evidence="1 2">CCB06</strain>
        <tissue evidence="1">Mycelium</tissue>
    </source>
</reference>
<accession>A0A3M7M0D6</accession>